<dbReference type="EMBL" id="UZAJ01000123">
    <property type="protein sequence ID" value="VDO25628.1"/>
    <property type="molecule type" value="Genomic_DNA"/>
</dbReference>
<organism evidence="4">
    <name type="scientific">Onchocerca flexuosa</name>
    <dbReference type="NCBI Taxonomy" id="387005"/>
    <lineage>
        <taxon>Eukaryota</taxon>
        <taxon>Metazoa</taxon>
        <taxon>Ecdysozoa</taxon>
        <taxon>Nematoda</taxon>
        <taxon>Chromadorea</taxon>
        <taxon>Rhabditida</taxon>
        <taxon>Spirurina</taxon>
        <taxon>Spiruromorpha</taxon>
        <taxon>Filarioidea</taxon>
        <taxon>Onchocercidae</taxon>
        <taxon>Onchocerca</taxon>
    </lineage>
</organism>
<feature type="transmembrane region" description="Helical" evidence="1">
    <location>
        <begin position="36"/>
        <end position="55"/>
    </location>
</feature>
<protein>
    <submittedName>
        <fullName evidence="4">7TM_GPCR_Srx domain-containing protein</fullName>
    </submittedName>
</protein>
<dbReference type="AlphaFoldDB" id="A0A183GYT1"/>
<dbReference type="Proteomes" id="UP000267606">
    <property type="component" value="Unassembled WGS sequence"/>
</dbReference>
<dbReference type="WBParaSite" id="OFLC_0000039001-mRNA-1">
    <property type="protein sequence ID" value="OFLC_0000039001-mRNA-1"/>
    <property type="gene ID" value="OFLC_0000039001"/>
</dbReference>
<evidence type="ECO:0000313" key="4">
    <source>
        <dbReference type="WBParaSite" id="OFLC_0000039001-mRNA-1"/>
    </source>
</evidence>
<reference evidence="4" key="1">
    <citation type="submission" date="2016-06" db="UniProtKB">
        <authorList>
            <consortium name="WormBaseParasite"/>
        </authorList>
    </citation>
    <scope>IDENTIFICATION</scope>
</reference>
<reference evidence="2 3" key="2">
    <citation type="submission" date="2018-11" db="EMBL/GenBank/DDBJ databases">
        <authorList>
            <consortium name="Pathogen Informatics"/>
        </authorList>
    </citation>
    <scope>NUCLEOTIDE SEQUENCE [LARGE SCALE GENOMIC DNA]</scope>
</reference>
<keyword evidence="1" id="KW-0472">Membrane</keyword>
<gene>
    <name evidence="2" type="ORF">OFLC_LOCUS391</name>
</gene>
<keyword evidence="1" id="KW-1133">Transmembrane helix</keyword>
<evidence type="ECO:0000313" key="3">
    <source>
        <dbReference type="Proteomes" id="UP000267606"/>
    </source>
</evidence>
<keyword evidence="3" id="KW-1185">Reference proteome</keyword>
<evidence type="ECO:0000313" key="2">
    <source>
        <dbReference type="EMBL" id="VDO25628.1"/>
    </source>
</evidence>
<sequence>MLRVNCVLIAIAVCDIGTIALYFIYICHCVLFKDGIWLALLFYNITLLSCSSMFLDARTCVATFGILEITELPEGEVSTGQMKVEYHLYSKSVSCLNSPSY</sequence>
<evidence type="ECO:0000256" key="1">
    <source>
        <dbReference type="SAM" id="Phobius"/>
    </source>
</evidence>
<name>A0A183GYT1_9BILA</name>
<keyword evidence="1" id="KW-0812">Transmembrane</keyword>
<feature type="transmembrane region" description="Helical" evidence="1">
    <location>
        <begin position="7"/>
        <end position="24"/>
    </location>
</feature>
<accession>A0A183GYT1</accession>
<proteinExistence type="predicted"/>